<keyword evidence="5" id="KW-0285">Flavoprotein</keyword>
<evidence type="ECO:0000256" key="4">
    <source>
        <dbReference type="ARBA" id="ARBA00023062"/>
    </source>
</evidence>
<evidence type="ECO:0000256" key="2">
    <source>
        <dbReference type="ARBA" id="ARBA00012695"/>
    </source>
</evidence>
<dbReference type="EMBL" id="KZ110591">
    <property type="protein sequence ID" value="OSX68043.1"/>
    <property type="molecule type" value="Genomic_DNA"/>
</dbReference>
<dbReference type="OrthoDB" id="5464at2759"/>
<keyword evidence="4 5" id="KW-0642">Proline metabolism</keyword>
<dbReference type="Proteomes" id="UP000194127">
    <property type="component" value="Unassembled WGS sequence"/>
</dbReference>
<evidence type="ECO:0000313" key="7">
    <source>
        <dbReference type="EMBL" id="OSX68043.1"/>
    </source>
</evidence>
<comment type="cofactor">
    <cofactor evidence="5">
        <name>FAD</name>
        <dbReference type="ChEBI" id="CHEBI:57692"/>
    </cofactor>
</comment>
<dbReference type="Pfam" id="PF01619">
    <property type="entry name" value="Pro_dh"/>
    <property type="match status" value="1"/>
</dbReference>
<reference evidence="7 8" key="1">
    <citation type="submission" date="2017-04" db="EMBL/GenBank/DDBJ databases">
        <title>Genome Sequence of the Model Brown-Rot Fungus Postia placenta SB12.</title>
        <authorList>
            <consortium name="DOE Joint Genome Institute"/>
            <person name="Gaskell J."/>
            <person name="Kersten P."/>
            <person name="Larrondo L.F."/>
            <person name="Canessa P."/>
            <person name="Martinez D."/>
            <person name="Hibbett D."/>
            <person name="Schmoll M."/>
            <person name="Kubicek C.P."/>
            <person name="Martinez A.T."/>
            <person name="Yadav J."/>
            <person name="Master E."/>
            <person name="Magnuson J.K."/>
            <person name="James T."/>
            <person name="Yaver D."/>
            <person name="Berka R."/>
            <person name="Labutti K."/>
            <person name="Lipzen A."/>
            <person name="Aerts A."/>
            <person name="Barry K."/>
            <person name="Henrissat B."/>
            <person name="Blanchette R."/>
            <person name="Grigoriev I."/>
            <person name="Cullen D."/>
        </authorList>
    </citation>
    <scope>NUCLEOTIDE SEQUENCE [LARGE SCALE GENOMIC DNA]</scope>
    <source>
        <strain evidence="7 8">MAD-698-R-SB12</strain>
    </source>
</reference>
<dbReference type="Gene3D" id="3.20.20.220">
    <property type="match status" value="1"/>
</dbReference>
<evidence type="ECO:0000313" key="8">
    <source>
        <dbReference type="Proteomes" id="UP000194127"/>
    </source>
</evidence>
<dbReference type="InterPro" id="IPR029041">
    <property type="entry name" value="FAD-linked_oxidoreductase-like"/>
</dbReference>
<dbReference type="SUPFAM" id="SSF51730">
    <property type="entry name" value="FAD-linked oxidoreductase"/>
    <property type="match status" value="1"/>
</dbReference>
<keyword evidence="3 5" id="KW-0560">Oxidoreductase</keyword>
<organism evidence="7 8">
    <name type="scientific">Postia placenta MAD-698-R-SB12</name>
    <dbReference type="NCBI Taxonomy" id="670580"/>
    <lineage>
        <taxon>Eukaryota</taxon>
        <taxon>Fungi</taxon>
        <taxon>Dikarya</taxon>
        <taxon>Basidiomycota</taxon>
        <taxon>Agaricomycotina</taxon>
        <taxon>Agaricomycetes</taxon>
        <taxon>Polyporales</taxon>
        <taxon>Adustoporiaceae</taxon>
        <taxon>Rhodonia</taxon>
    </lineage>
</organism>
<evidence type="ECO:0000256" key="1">
    <source>
        <dbReference type="ARBA" id="ARBA00005869"/>
    </source>
</evidence>
<accession>A0A1X6NI45</accession>
<dbReference type="AlphaFoldDB" id="A0A1X6NI45"/>
<evidence type="ECO:0000256" key="5">
    <source>
        <dbReference type="RuleBase" id="RU364054"/>
    </source>
</evidence>
<dbReference type="GO" id="GO:0071949">
    <property type="term" value="F:FAD binding"/>
    <property type="evidence" value="ECO:0007669"/>
    <property type="project" value="TreeGrafter"/>
</dbReference>
<sequence>MFLRFVCGRHAKPIVSYPVRTIVSSRSASARKTWGLARIGLTTGAALTTSVLLVNALSTIHADAEHLEYKTQSERPSTPLSALLRSYVVYSLCSIPALVDWSPAILSTVSAIPGLKQITEAIVRVTFFDQFVGGDTAEDAVPLLEQLRAENKGCLFAYSVEVDEGEAAGKAKGSVKQSVHKQIVAETLHCIDVAADFEDKHSLGGGRDLRGRKTWVAIKLTAMLPHAQTLTNFSKFLLSTRPSVSPPVPFPGRPLVSDFGVLSAYPASGSPLTETDVADLRELRDDLRAICQRAKERGVRIIIDAEHRSVAPAIDAFALSLQHEFNKLQSRSSSWFRSSSSSDTSTVQPLVYQTYQAYLRRTPEYLRQSLEAARADGYSLGVKLVRGAYHPHELDSHAVRGAPNALSISPDPAPPVWATKPETDACYNTCAALVLAQIRADIGRSRTGATPSVGVLFGTHNWESCDMILEQLRMLGMARADEDGALWMPEDVTERVAIGQLYGMSDALTNSLVDRTRCTSPFVIKYIPYGRLAEVMPYLSRRAIENKSVLGNGGAADERKRAGMELWNRLFG</sequence>
<dbReference type="GeneID" id="36328827"/>
<proteinExistence type="inferred from homology"/>
<comment type="catalytic activity">
    <reaction evidence="5">
        <text>L-proline + a quinone = (S)-1-pyrroline-5-carboxylate + a quinol + H(+)</text>
        <dbReference type="Rhea" id="RHEA:23784"/>
        <dbReference type="ChEBI" id="CHEBI:15378"/>
        <dbReference type="ChEBI" id="CHEBI:17388"/>
        <dbReference type="ChEBI" id="CHEBI:24646"/>
        <dbReference type="ChEBI" id="CHEBI:60039"/>
        <dbReference type="ChEBI" id="CHEBI:132124"/>
        <dbReference type="EC" id="1.5.5.2"/>
    </reaction>
</comment>
<feature type="domain" description="Proline dehydrogenase" evidence="6">
    <location>
        <begin position="180"/>
        <end position="549"/>
    </location>
</feature>
<dbReference type="InterPro" id="IPR015659">
    <property type="entry name" value="Proline_oxidase"/>
</dbReference>
<dbReference type="STRING" id="670580.A0A1X6NI45"/>
<comment type="similarity">
    <text evidence="1 5">Belongs to the proline oxidase family.</text>
</comment>
<protein>
    <recommendedName>
        <fullName evidence="2 5">Proline dehydrogenase</fullName>
        <ecNumber evidence="2 5">1.5.5.2</ecNumber>
    </recommendedName>
</protein>
<dbReference type="GO" id="GO:0005739">
    <property type="term" value="C:mitochondrion"/>
    <property type="evidence" value="ECO:0007669"/>
    <property type="project" value="TreeGrafter"/>
</dbReference>
<dbReference type="PANTHER" id="PTHR13914:SF0">
    <property type="entry name" value="PROLINE DEHYDROGENASE 1, MITOCHONDRIAL"/>
    <property type="match status" value="1"/>
</dbReference>
<dbReference type="InterPro" id="IPR002872">
    <property type="entry name" value="Proline_DH_dom"/>
</dbReference>
<gene>
    <name evidence="7" type="ORF">POSPLADRAFT_1129774</name>
</gene>
<keyword evidence="8" id="KW-1185">Reference proteome</keyword>
<evidence type="ECO:0000259" key="6">
    <source>
        <dbReference type="Pfam" id="PF01619"/>
    </source>
</evidence>
<evidence type="ECO:0000256" key="3">
    <source>
        <dbReference type="ARBA" id="ARBA00023002"/>
    </source>
</evidence>
<dbReference type="GO" id="GO:0010133">
    <property type="term" value="P:L-proline catabolic process to L-glutamate"/>
    <property type="evidence" value="ECO:0007669"/>
    <property type="project" value="TreeGrafter"/>
</dbReference>
<dbReference type="GO" id="GO:0004657">
    <property type="term" value="F:proline dehydrogenase activity"/>
    <property type="evidence" value="ECO:0007669"/>
    <property type="project" value="UniProtKB-EC"/>
</dbReference>
<dbReference type="PANTHER" id="PTHR13914">
    <property type="entry name" value="PROLINE OXIDASE"/>
    <property type="match status" value="1"/>
</dbReference>
<comment type="function">
    <text evidence="5">Converts proline to delta-1-pyrroline-5-carboxylate.</text>
</comment>
<dbReference type="RefSeq" id="XP_024344837.1">
    <property type="nucleotide sequence ID" value="XM_024483878.1"/>
</dbReference>
<keyword evidence="5" id="KW-0274">FAD</keyword>
<name>A0A1X6NI45_9APHY</name>
<dbReference type="EC" id="1.5.5.2" evidence="2 5"/>